<protein>
    <submittedName>
        <fullName evidence="2">Uncharacterized protein</fullName>
    </submittedName>
</protein>
<sequence length="208" mass="22905">SIPAPVPMPAWSDSEVVRLLAMSSPRASPLSSWSLPPPQIPFPPLPPILSPPSPVLSSAPPPSPIRSLGYRAAMIRLQAEATSTSSPPLQLPFASHREDRPKVTLPPQKRLGIALGPRYEVGESSSAAAARPAEETLQGAPVSTDTELGGYIREFETRVRHDTDEIYMRLDDEQSERQLLAGRLNMLFRDRRAHAYTRHLMETEARMS</sequence>
<accession>A0A699JD51</accession>
<feature type="region of interest" description="Disordered" evidence="1">
    <location>
        <begin position="124"/>
        <end position="144"/>
    </location>
</feature>
<name>A0A699JD51_TANCI</name>
<dbReference type="EMBL" id="BKCJ010395104">
    <property type="protein sequence ID" value="GFA26579.1"/>
    <property type="molecule type" value="Genomic_DNA"/>
</dbReference>
<evidence type="ECO:0000313" key="2">
    <source>
        <dbReference type="EMBL" id="GFA26579.1"/>
    </source>
</evidence>
<feature type="region of interest" description="Disordered" evidence="1">
    <location>
        <begin position="81"/>
        <end position="104"/>
    </location>
</feature>
<dbReference type="AlphaFoldDB" id="A0A699JD51"/>
<proteinExistence type="predicted"/>
<organism evidence="2">
    <name type="scientific">Tanacetum cinerariifolium</name>
    <name type="common">Dalmatian daisy</name>
    <name type="synonym">Chrysanthemum cinerariifolium</name>
    <dbReference type="NCBI Taxonomy" id="118510"/>
    <lineage>
        <taxon>Eukaryota</taxon>
        <taxon>Viridiplantae</taxon>
        <taxon>Streptophyta</taxon>
        <taxon>Embryophyta</taxon>
        <taxon>Tracheophyta</taxon>
        <taxon>Spermatophyta</taxon>
        <taxon>Magnoliopsida</taxon>
        <taxon>eudicotyledons</taxon>
        <taxon>Gunneridae</taxon>
        <taxon>Pentapetalae</taxon>
        <taxon>asterids</taxon>
        <taxon>campanulids</taxon>
        <taxon>Asterales</taxon>
        <taxon>Asteraceae</taxon>
        <taxon>Asteroideae</taxon>
        <taxon>Anthemideae</taxon>
        <taxon>Anthemidinae</taxon>
        <taxon>Tanacetum</taxon>
    </lineage>
</organism>
<comment type="caution">
    <text evidence="2">The sequence shown here is derived from an EMBL/GenBank/DDBJ whole genome shotgun (WGS) entry which is preliminary data.</text>
</comment>
<reference evidence="2" key="1">
    <citation type="journal article" date="2019" name="Sci. Rep.">
        <title>Draft genome of Tanacetum cinerariifolium, the natural source of mosquito coil.</title>
        <authorList>
            <person name="Yamashiro T."/>
            <person name="Shiraishi A."/>
            <person name="Satake H."/>
            <person name="Nakayama K."/>
        </authorList>
    </citation>
    <scope>NUCLEOTIDE SEQUENCE</scope>
</reference>
<evidence type="ECO:0000256" key="1">
    <source>
        <dbReference type="SAM" id="MobiDB-lite"/>
    </source>
</evidence>
<feature type="non-terminal residue" evidence="2">
    <location>
        <position position="1"/>
    </location>
</feature>
<gene>
    <name evidence="2" type="ORF">Tci_598551</name>
</gene>